<dbReference type="Proteomes" id="UP000240475">
    <property type="component" value="Chromosome"/>
</dbReference>
<sequence length="29" mass="3203">MALTWRVSLQTGCWSPDLLRPPASCGRPC</sequence>
<proteinExistence type="predicted"/>
<organism evidence="1 2">
    <name type="scientific">Pseudomonas syringae pv. atrofaciens</name>
    <dbReference type="NCBI Taxonomy" id="192087"/>
    <lineage>
        <taxon>Bacteria</taxon>
        <taxon>Pseudomonadati</taxon>
        <taxon>Pseudomonadota</taxon>
        <taxon>Gammaproteobacteria</taxon>
        <taxon>Pseudomonadales</taxon>
        <taxon>Pseudomonadaceae</taxon>
        <taxon>Pseudomonas</taxon>
        <taxon>Pseudomonas syringae</taxon>
    </lineage>
</organism>
<evidence type="ECO:0000313" key="1">
    <source>
        <dbReference type="EMBL" id="AVX24216.1"/>
    </source>
</evidence>
<protein>
    <submittedName>
        <fullName evidence="1">Uncharacterized protein</fullName>
    </submittedName>
</protein>
<accession>A0AAD0MYS2</accession>
<dbReference type="AlphaFoldDB" id="A0AAD0MYS2"/>
<name>A0AAD0MYS2_PSESX</name>
<dbReference type="EMBL" id="CP028490">
    <property type="protein sequence ID" value="AVX24216.1"/>
    <property type="molecule type" value="Genomic_DNA"/>
</dbReference>
<gene>
    <name evidence="1" type="ORF">DA456_12830</name>
</gene>
<evidence type="ECO:0000313" key="2">
    <source>
        <dbReference type="Proteomes" id="UP000240475"/>
    </source>
</evidence>
<reference evidence="1 2" key="1">
    <citation type="submission" date="2018-04" db="EMBL/GenBank/DDBJ databases">
        <authorList>
            <person name="Cha J.-S."/>
        </authorList>
    </citation>
    <scope>NUCLEOTIDE SEQUENCE [LARGE SCALE GENOMIC DNA]</scope>
    <source>
        <strain evidence="1 2">LMG5095</strain>
    </source>
</reference>